<dbReference type="InterPro" id="IPR050216">
    <property type="entry name" value="LRR_domain-containing"/>
</dbReference>
<dbReference type="AlphaFoldDB" id="A0A1X2HHK2"/>
<comment type="caution">
    <text evidence="4">The sequence shown here is derived from an EMBL/GenBank/DDBJ whole genome shotgun (WGS) entry which is preliminary data.</text>
</comment>
<feature type="region of interest" description="Disordered" evidence="3">
    <location>
        <begin position="45"/>
        <end position="73"/>
    </location>
</feature>
<evidence type="ECO:0000256" key="2">
    <source>
        <dbReference type="ARBA" id="ARBA00022737"/>
    </source>
</evidence>
<evidence type="ECO:0000313" key="4">
    <source>
        <dbReference type="EMBL" id="ORY98561.1"/>
    </source>
</evidence>
<dbReference type="InterPro" id="IPR001611">
    <property type="entry name" value="Leu-rich_rpt"/>
</dbReference>
<dbReference type="EMBL" id="MCGN01000003">
    <property type="protein sequence ID" value="ORY98561.1"/>
    <property type="molecule type" value="Genomic_DNA"/>
</dbReference>
<reference evidence="4 5" key="1">
    <citation type="submission" date="2016-07" db="EMBL/GenBank/DDBJ databases">
        <title>Pervasive Adenine N6-methylation of Active Genes in Fungi.</title>
        <authorList>
            <consortium name="DOE Joint Genome Institute"/>
            <person name="Mondo S.J."/>
            <person name="Dannebaum R.O."/>
            <person name="Kuo R.C."/>
            <person name="Labutti K."/>
            <person name="Haridas S."/>
            <person name="Kuo A."/>
            <person name="Salamov A."/>
            <person name="Ahrendt S.R."/>
            <person name="Lipzen A."/>
            <person name="Sullivan W."/>
            <person name="Andreopoulos W.B."/>
            <person name="Clum A."/>
            <person name="Lindquist E."/>
            <person name="Daum C."/>
            <person name="Ramamoorthy G.K."/>
            <person name="Gryganskyi A."/>
            <person name="Culley D."/>
            <person name="Magnuson J.K."/>
            <person name="James T.Y."/>
            <person name="O'Malley M.A."/>
            <person name="Stajich J.E."/>
            <person name="Spatafora J.W."/>
            <person name="Visel A."/>
            <person name="Grigoriev I.V."/>
        </authorList>
    </citation>
    <scope>NUCLEOTIDE SEQUENCE [LARGE SCALE GENOMIC DNA]</scope>
    <source>
        <strain evidence="4 5">NRRL 2496</strain>
    </source>
</reference>
<keyword evidence="2" id="KW-0677">Repeat</keyword>
<feature type="compositionally biased region" description="Low complexity" evidence="3">
    <location>
        <begin position="462"/>
        <end position="471"/>
    </location>
</feature>
<sequence length="508" mass="56284">MGQTASKTHGPLTLGHSAVKREEAPDDTPACDLVLLHPHLYALTDKPLPSPRPHSSSSSSSSSAVTTLGRVDSGYGGDPSKDYHYYYYHHHHRHNNASIAQELAYIDNTYYQSEAAALSAAVPSTVTTITTGMLIPAPEPGQLTVARLTLADAARVSADKSMQEIILSGQRLVSLTSNIGLLSMLRRLDLSHNQLERLPDVIGDLTNLEYLSLADNAFSTLPDALSRLTSLSELDVSHNTITDLAPVCHPHNSDTNLHILRAAHNELLSLTVDIVHLKQLATLDVSDNPLRVLPAELAQLPYLRRLIVDHCPLVTRIEQSTRHSPPSLLETCGRLLLRDRNADNRIRRLPHHLAAFIASAKPCTACHAPYIETHIKRGRWLEKPDIIVPLEYRLCSPHWNDEDDRLLFMFSQSDTLHIDDISARDLVRQPSTRNPMETAPANNNTSSPIANPPPQFHELSADDASSNISASHNTPSKLARWFIPQQQRLKNKRVNNNRGKSSLQLSRK</sequence>
<dbReference type="Pfam" id="PF13855">
    <property type="entry name" value="LRR_8"/>
    <property type="match status" value="1"/>
</dbReference>
<evidence type="ECO:0000256" key="1">
    <source>
        <dbReference type="ARBA" id="ARBA00022614"/>
    </source>
</evidence>
<accession>A0A1X2HHK2</accession>
<dbReference type="OMA" id="YIETHIK"/>
<dbReference type="PRINTS" id="PR00019">
    <property type="entry name" value="LEURICHRPT"/>
</dbReference>
<proteinExistence type="predicted"/>
<keyword evidence="1" id="KW-0433">Leucine-rich repeat</keyword>
<feature type="compositionally biased region" description="Polar residues" evidence="3">
    <location>
        <begin position="496"/>
        <end position="508"/>
    </location>
</feature>
<dbReference type="InterPro" id="IPR003591">
    <property type="entry name" value="Leu-rich_rpt_typical-subtyp"/>
</dbReference>
<dbReference type="GO" id="GO:0005737">
    <property type="term" value="C:cytoplasm"/>
    <property type="evidence" value="ECO:0007669"/>
    <property type="project" value="TreeGrafter"/>
</dbReference>
<dbReference type="PANTHER" id="PTHR48051">
    <property type="match status" value="1"/>
</dbReference>
<dbReference type="STRING" id="13706.A0A1X2HHK2"/>
<organism evidence="4 5">
    <name type="scientific">Syncephalastrum racemosum</name>
    <name type="common">Filamentous fungus</name>
    <dbReference type="NCBI Taxonomy" id="13706"/>
    <lineage>
        <taxon>Eukaryota</taxon>
        <taxon>Fungi</taxon>
        <taxon>Fungi incertae sedis</taxon>
        <taxon>Mucoromycota</taxon>
        <taxon>Mucoromycotina</taxon>
        <taxon>Mucoromycetes</taxon>
        <taxon>Mucorales</taxon>
        <taxon>Syncephalastraceae</taxon>
        <taxon>Syncephalastrum</taxon>
    </lineage>
</organism>
<dbReference type="SUPFAM" id="SSF52058">
    <property type="entry name" value="L domain-like"/>
    <property type="match status" value="1"/>
</dbReference>
<name>A0A1X2HHK2_SYNRA</name>
<feature type="region of interest" description="Disordered" evidence="3">
    <location>
        <begin position="429"/>
        <end position="472"/>
    </location>
</feature>
<dbReference type="InParanoid" id="A0A1X2HHK2"/>
<gene>
    <name evidence="4" type="ORF">BCR43DRAFT_487740</name>
</gene>
<protein>
    <submittedName>
        <fullName evidence="4">Uncharacterized protein</fullName>
    </submittedName>
</protein>
<dbReference type="InterPro" id="IPR032675">
    <property type="entry name" value="LRR_dom_sf"/>
</dbReference>
<keyword evidence="5" id="KW-1185">Reference proteome</keyword>
<dbReference type="Gene3D" id="3.80.10.10">
    <property type="entry name" value="Ribonuclease Inhibitor"/>
    <property type="match status" value="1"/>
</dbReference>
<dbReference type="PANTHER" id="PTHR48051:SF1">
    <property type="entry name" value="RAS SUPPRESSOR PROTEIN 1"/>
    <property type="match status" value="1"/>
</dbReference>
<dbReference type="Proteomes" id="UP000242180">
    <property type="component" value="Unassembled WGS sequence"/>
</dbReference>
<dbReference type="SMART" id="SM00369">
    <property type="entry name" value="LRR_TYP"/>
    <property type="match status" value="4"/>
</dbReference>
<dbReference type="SMART" id="SM00364">
    <property type="entry name" value="LRR_BAC"/>
    <property type="match status" value="3"/>
</dbReference>
<feature type="region of interest" description="Disordered" evidence="3">
    <location>
        <begin position="485"/>
        <end position="508"/>
    </location>
</feature>
<dbReference type="PROSITE" id="PS51450">
    <property type="entry name" value="LRR"/>
    <property type="match status" value="3"/>
</dbReference>
<evidence type="ECO:0000256" key="3">
    <source>
        <dbReference type="SAM" id="MobiDB-lite"/>
    </source>
</evidence>
<dbReference type="OrthoDB" id="660555at2759"/>
<evidence type="ECO:0000313" key="5">
    <source>
        <dbReference type="Proteomes" id="UP000242180"/>
    </source>
</evidence>
<feature type="compositionally biased region" description="Polar residues" evidence="3">
    <location>
        <begin position="429"/>
        <end position="449"/>
    </location>
</feature>